<name>A9UZN6_MONBE</name>
<keyword evidence="5" id="KW-1185">Reference proteome</keyword>
<evidence type="ECO:0000313" key="4">
    <source>
        <dbReference type="EMBL" id="EDQ89264.1"/>
    </source>
</evidence>
<evidence type="ECO:0000256" key="1">
    <source>
        <dbReference type="ARBA" id="ARBA00006588"/>
    </source>
</evidence>
<organism evidence="4 5">
    <name type="scientific">Monosiga brevicollis</name>
    <name type="common">Choanoflagellate</name>
    <dbReference type="NCBI Taxonomy" id="81824"/>
    <lineage>
        <taxon>Eukaryota</taxon>
        <taxon>Choanoflagellata</taxon>
        <taxon>Craspedida</taxon>
        <taxon>Salpingoecidae</taxon>
        <taxon>Monosiga</taxon>
    </lineage>
</organism>
<comment type="similarity">
    <text evidence="1">Belongs to the UPF0415 family.</text>
</comment>
<dbReference type="PANTHER" id="PTHR13379:SF0">
    <property type="entry name" value="UPF0415 PROTEIN C7ORF25"/>
    <property type="match status" value="1"/>
</dbReference>
<sequence length="493" mass="53397">MTETGEGEDVAALYAQRLAQAQDCVARAAVLSEQGVANTTKMHRSLQAELAFLTALSQDELDGKKLKSSNLDHWQAMLDIMEHQPDVVACDKKYTARILHANGQTVKRTHVVDVVTHGGVRWYKVSARNAAALHNIFHGFCAYGQRSLHVQLQELVALASACPVGDRIPEYAKDTPTSSLDTFRSIGELLLSPKPVASSVVLRCTQGITDDLRRACEATGAAVEAMSVPAPLLPTEEESDGAEDDASDFTKLEVPVAKLAVGEVSSIYIVNVCEPTLRKQPYARAHVCVCVCVCVCVYVYVKVEAMHPDGRVATVAPDALNLDVSAMIALVSDVSHGHTEPELFIDPLLSSMAQDEQDDPVLEKLTPQLADRQLLACRTAREAFASILEHIGGPREGQRAKELLERVTQIEDVRSPLMEALPQTLDFFVRLNNKLEAILMAHGDLSLILASHGSGVRCAAITHGGRALTETHKARWLKSGKRMAPPAAVSGEP</sequence>
<dbReference type="AlphaFoldDB" id="A9UZN6"/>
<dbReference type="Pfam" id="PF18474">
    <property type="entry name" value="DUF5614"/>
    <property type="match status" value="1"/>
</dbReference>
<accession>A9UZN6</accession>
<evidence type="ECO:0000313" key="5">
    <source>
        <dbReference type="Proteomes" id="UP000001357"/>
    </source>
</evidence>
<proteinExistence type="inferred from homology"/>
<dbReference type="Pfam" id="PF07000">
    <property type="entry name" value="DUF1308"/>
    <property type="match status" value="1"/>
</dbReference>
<dbReference type="InterPro" id="IPR041076">
    <property type="entry name" value="DUF5614"/>
</dbReference>
<feature type="domain" description="DUF1308" evidence="2">
    <location>
        <begin position="320"/>
        <end position="474"/>
    </location>
</feature>
<protein>
    <submittedName>
        <fullName evidence="4">Uncharacterized protein</fullName>
    </submittedName>
</protein>
<dbReference type="OMA" id="REWIVCE"/>
<dbReference type="InterPro" id="IPR010733">
    <property type="entry name" value="DUF1308"/>
</dbReference>
<reference evidence="4 5" key="1">
    <citation type="journal article" date="2008" name="Nature">
        <title>The genome of the choanoflagellate Monosiga brevicollis and the origin of metazoans.</title>
        <authorList>
            <consortium name="JGI Sequencing"/>
            <person name="King N."/>
            <person name="Westbrook M.J."/>
            <person name="Young S.L."/>
            <person name="Kuo A."/>
            <person name="Abedin M."/>
            <person name="Chapman J."/>
            <person name="Fairclough S."/>
            <person name="Hellsten U."/>
            <person name="Isogai Y."/>
            <person name="Letunic I."/>
            <person name="Marr M."/>
            <person name="Pincus D."/>
            <person name="Putnam N."/>
            <person name="Rokas A."/>
            <person name="Wright K.J."/>
            <person name="Zuzow R."/>
            <person name="Dirks W."/>
            <person name="Good M."/>
            <person name="Goodstein D."/>
            <person name="Lemons D."/>
            <person name="Li W."/>
            <person name="Lyons J.B."/>
            <person name="Morris A."/>
            <person name="Nichols S."/>
            <person name="Richter D.J."/>
            <person name="Salamov A."/>
            <person name="Bork P."/>
            <person name="Lim W.A."/>
            <person name="Manning G."/>
            <person name="Miller W.T."/>
            <person name="McGinnis W."/>
            <person name="Shapiro H."/>
            <person name="Tjian R."/>
            <person name="Grigoriev I.V."/>
            <person name="Rokhsar D."/>
        </authorList>
    </citation>
    <scope>NUCLEOTIDE SEQUENCE [LARGE SCALE GENOMIC DNA]</scope>
    <source>
        <strain evidence="5">MX1 / ATCC 50154</strain>
    </source>
</reference>
<dbReference type="RefSeq" id="XP_001745840.1">
    <property type="nucleotide sequence ID" value="XM_001745788.1"/>
</dbReference>
<evidence type="ECO:0000259" key="2">
    <source>
        <dbReference type="Pfam" id="PF07000"/>
    </source>
</evidence>
<gene>
    <name evidence="4" type="ORF">MONBRDRAFT_25523</name>
</gene>
<dbReference type="PANTHER" id="PTHR13379">
    <property type="entry name" value="UNCHARACTERIZED DUF1308"/>
    <property type="match status" value="1"/>
</dbReference>
<dbReference type="KEGG" id="mbr:MONBRDRAFT_25523"/>
<dbReference type="InParanoid" id="A9UZN6"/>
<dbReference type="eggNOG" id="KOG4529">
    <property type="taxonomic scope" value="Eukaryota"/>
</dbReference>
<dbReference type="STRING" id="81824.A9UZN6"/>
<evidence type="ECO:0000259" key="3">
    <source>
        <dbReference type="Pfam" id="PF18474"/>
    </source>
</evidence>
<feature type="domain" description="DUF5614" evidence="3">
    <location>
        <begin position="12"/>
        <end position="168"/>
    </location>
</feature>
<dbReference type="FunCoup" id="A9UZN6">
    <property type="interactions" value="328"/>
</dbReference>
<dbReference type="GeneID" id="5891118"/>
<dbReference type="Proteomes" id="UP000001357">
    <property type="component" value="Unassembled WGS sequence"/>
</dbReference>
<dbReference type="EMBL" id="CH991551">
    <property type="protein sequence ID" value="EDQ89264.1"/>
    <property type="molecule type" value="Genomic_DNA"/>
</dbReference>